<dbReference type="OrthoDB" id="7829313at2"/>
<evidence type="ECO:0008006" key="5">
    <source>
        <dbReference type="Google" id="ProtNLM"/>
    </source>
</evidence>
<dbReference type="EMBL" id="QFBC01000012">
    <property type="protein sequence ID" value="PWE54068.1"/>
    <property type="molecule type" value="Genomic_DNA"/>
</dbReference>
<gene>
    <name evidence="3" type="ORF">DEM27_22430</name>
</gene>
<evidence type="ECO:0000256" key="2">
    <source>
        <dbReference type="SAM" id="MobiDB-lite"/>
    </source>
</evidence>
<dbReference type="Proteomes" id="UP000245252">
    <property type="component" value="Unassembled WGS sequence"/>
</dbReference>
<evidence type="ECO:0000313" key="3">
    <source>
        <dbReference type="EMBL" id="PWE54068.1"/>
    </source>
</evidence>
<dbReference type="Pfam" id="PF10087">
    <property type="entry name" value="DUF2325"/>
    <property type="match status" value="1"/>
</dbReference>
<evidence type="ECO:0000313" key="4">
    <source>
        <dbReference type="Proteomes" id="UP000245252"/>
    </source>
</evidence>
<protein>
    <recommendedName>
        <fullName evidence="5">DUF2325 domain-containing protein</fullName>
    </recommendedName>
</protein>
<comment type="caution">
    <text evidence="3">The sequence shown here is derived from an EMBL/GenBank/DDBJ whole genome shotgun (WGS) entry which is preliminary data.</text>
</comment>
<keyword evidence="4" id="KW-1185">Reference proteome</keyword>
<evidence type="ECO:0000256" key="1">
    <source>
        <dbReference type="ARBA" id="ARBA00007189"/>
    </source>
</evidence>
<feature type="compositionally biased region" description="Basic and acidic residues" evidence="2">
    <location>
        <begin position="234"/>
        <end position="245"/>
    </location>
</feature>
<organism evidence="3 4">
    <name type="scientific">Metarhizobium album</name>
    <dbReference type="NCBI Taxonomy" id="2182425"/>
    <lineage>
        <taxon>Bacteria</taxon>
        <taxon>Pseudomonadati</taxon>
        <taxon>Pseudomonadota</taxon>
        <taxon>Alphaproteobacteria</taxon>
        <taxon>Hyphomicrobiales</taxon>
        <taxon>Rhizobiaceae</taxon>
        <taxon>Metarhizobium</taxon>
    </lineage>
</organism>
<accession>A0A2U2DL85</accession>
<comment type="similarity">
    <text evidence="1">Belongs to the UPF0751 family.</text>
</comment>
<sequence>MESPMSLLASYKHGQPVFMNALSLPVPSSPASGVQDAGRNLRRKTWDISPTFHCSIVGTCLTTTELRQVLAKLDDTDLKRASDHVLHSRGVRAAGQRDLAGKLLNKALDRRHDVMIKRFARLSNPDDIRQLWLECLERGEIAGAYWAVVSHPATDQPLLQEVFGEVHMLSHLVGSSNRLDIARLRTLQAELDTQAAKIRRQEERLGLAATERDSLLQQIEALEASLIQAQARVDATEEPRSRPDDAGETLQTETARADNERKRAMDAEAQLRETEKRLQLAERQNSEMERSIAFLEEMLAREASPEKEALSAEEQGIPVLYVGGRRNLFDRLRSLASRQGVTLLTHDGGIEDNNSLLPGLVSQAKAAFFPVDCISHAAAGMVKRLCQEHEKPFVPLRSASLSSFLASVADTSLLPERLTAV</sequence>
<reference evidence="3 4" key="1">
    <citation type="submission" date="2018-05" db="EMBL/GenBank/DDBJ databases">
        <title>The draft genome of strain NS-104.</title>
        <authorList>
            <person name="Hang P."/>
            <person name="Jiang J."/>
        </authorList>
    </citation>
    <scope>NUCLEOTIDE SEQUENCE [LARGE SCALE GENOMIC DNA]</scope>
    <source>
        <strain evidence="3 4">NS-104</strain>
    </source>
</reference>
<name>A0A2U2DL85_9HYPH</name>
<dbReference type="AlphaFoldDB" id="A0A2U2DL85"/>
<feature type="region of interest" description="Disordered" evidence="2">
    <location>
        <begin position="232"/>
        <end position="265"/>
    </location>
</feature>
<feature type="compositionally biased region" description="Basic and acidic residues" evidence="2">
    <location>
        <begin position="255"/>
        <end position="265"/>
    </location>
</feature>
<dbReference type="InterPro" id="IPR016772">
    <property type="entry name" value="UCP020408"/>
</dbReference>
<proteinExistence type="inferred from homology"/>